<dbReference type="Proteomes" id="UP001055101">
    <property type="component" value="Unassembled WGS sequence"/>
</dbReference>
<evidence type="ECO:0008006" key="4">
    <source>
        <dbReference type="Google" id="ProtNLM"/>
    </source>
</evidence>
<evidence type="ECO:0000313" key="2">
    <source>
        <dbReference type="EMBL" id="GJE54352.1"/>
    </source>
</evidence>
<keyword evidence="1" id="KW-1133">Transmembrane helix</keyword>
<feature type="transmembrane region" description="Helical" evidence="1">
    <location>
        <begin position="12"/>
        <end position="32"/>
    </location>
</feature>
<protein>
    <recommendedName>
        <fullName evidence="4">DUF3995 domain-containing protein</fullName>
    </recommendedName>
</protein>
<sequence length="171" mass="18659">MTRQSRHEHDGLRYTVALVEIWGGINGLWGFLRDLGQTGFAVPLTLLPGVLIIGLVLAASVVAGVALWFDRRWGYALSLPVQLAQLVWFTGASLTFRIASSGWILADLFVRSRADGSLVFGWQLDPVHSGGYALSLAPREEITVALNCVALAILVWLGLRLRTRPPGLQRG</sequence>
<keyword evidence="3" id="KW-1185">Reference proteome</keyword>
<reference evidence="2" key="2">
    <citation type="submission" date="2021-08" db="EMBL/GenBank/DDBJ databases">
        <authorList>
            <person name="Tani A."/>
            <person name="Ola A."/>
            <person name="Ogura Y."/>
            <person name="Katsura K."/>
            <person name="Hayashi T."/>
        </authorList>
    </citation>
    <scope>NUCLEOTIDE SEQUENCE</scope>
    <source>
        <strain evidence="2">DSM 23674</strain>
    </source>
</reference>
<dbReference type="EMBL" id="BPRA01000003">
    <property type="protein sequence ID" value="GJE54352.1"/>
    <property type="molecule type" value="Genomic_DNA"/>
</dbReference>
<feature type="transmembrane region" description="Helical" evidence="1">
    <location>
        <begin position="44"/>
        <end position="69"/>
    </location>
</feature>
<reference evidence="2" key="1">
    <citation type="journal article" date="2021" name="Front. Microbiol.">
        <title>Comprehensive Comparative Genomics and Phenotyping of Methylobacterium Species.</title>
        <authorList>
            <person name="Alessa O."/>
            <person name="Ogura Y."/>
            <person name="Fujitani Y."/>
            <person name="Takami H."/>
            <person name="Hayashi T."/>
            <person name="Sahin N."/>
            <person name="Tani A."/>
        </authorList>
    </citation>
    <scope>NUCLEOTIDE SEQUENCE</scope>
    <source>
        <strain evidence="2">DSM 23674</strain>
    </source>
</reference>
<organism evidence="2 3">
    <name type="scientific">Methylobacterium thuringiense</name>
    <dbReference type="NCBI Taxonomy" id="1003091"/>
    <lineage>
        <taxon>Bacteria</taxon>
        <taxon>Pseudomonadati</taxon>
        <taxon>Pseudomonadota</taxon>
        <taxon>Alphaproteobacteria</taxon>
        <taxon>Hyphomicrobiales</taxon>
        <taxon>Methylobacteriaceae</taxon>
        <taxon>Methylobacterium</taxon>
    </lineage>
</organism>
<evidence type="ECO:0000256" key="1">
    <source>
        <dbReference type="SAM" id="Phobius"/>
    </source>
</evidence>
<dbReference type="RefSeq" id="WP_147813684.1">
    <property type="nucleotide sequence ID" value="NZ_BPRA01000003.1"/>
</dbReference>
<keyword evidence="1" id="KW-0812">Transmembrane</keyword>
<proteinExistence type="predicted"/>
<name>A0ABQ4TJX1_9HYPH</name>
<keyword evidence="1" id="KW-0472">Membrane</keyword>
<feature type="transmembrane region" description="Helical" evidence="1">
    <location>
        <begin position="81"/>
        <end position="106"/>
    </location>
</feature>
<gene>
    <name evidence="2" type="ORF">EKPJFOCH_0827</name>
</gene>
<feature type="transmembrane region" description="Helical" evidence="1">
    <location>
        <begin position="142"/>
        <end position="161"/>
    </location>
</feature>
<comment type="caution">
    <text evidence="2">The sequence shown here is derived from an EMBL/GenBank/DDBJ whole genome shotgun (WGS) entry which is preliminary data.</text>
</comment>
<evidence type="ECO:0000313" key="3">
    <source>
        <dbReference type="Proteomes" id="UP001055101"/>
    </source>
</evidence>
<accession>A0ABQ4TJX1</accession>